<dbReference type="AlphaFoldDB" id="A0A2S0NK66"/>
<sequence length="279" mass="31272">MKDIKLLALDMDGTVYYNMGHVIKENIEPIQSAIEQGVEVVFVTGRPVHSRPNQIIENGFAKKDGTVIVGYNGGAIYDVFKKTILKKHTIKADLAQKAFELAEKPEFKGSIVWGYVDDLQTTITNVIDPANTQNKIQAYLNEMNFFDGEYVEWKDVQANFNFEFFKMLAFDARPGFLEALADLGFEVAIDHGNNSEVNAPGINKAHALKWLSQELNIDPKNIMAVGDGYNDISMIKFVGYGVSMENSVDDLKKIADLHMPLTNEQGAVSEIIRQYILKK</sequence>
<dbReference type="InterPro" id="IPR036412">
    <property type="entry name" value="HAD-like_sf"/>
</dbReference>
<dbReference type="Gene3D" id="3.40.50.1000">
    <property type="entry name" value="HAD superfamily/HAD-like"/>
    <property type="match status" value="1"/>
</dbReference>
<protein>
    <submittedName>
        <fullName evidence="1">HAD family hydrolase</fullName>
    </submittedName>
</protein>
<evidence type="ECO:0000313" key="2">
    <source>
        <dbReference type="Proteomes" id="UP000239250"/>
    </source>
</evidence>
<dbReference type="Proteomes" id="UP000239250">
    <property type="component" value="Chromosome"/>
</dbReference>
<keyword evidence="1" id="KW-0378">Hydrolase</keyword>
<proteinExistence type="predicted"/>
<dbReference type="NCBIfam" id="TIGR01484">
    <property type="entry name" value="HAD-SF-IIB"/>
    <property type="match status" value="1"/>
</dbReference>
<organism evidence="1 2">
    <name type="scientific">Williamsoniiplasma luminosum</name>
    <dbReference type="NCBI Taxonomy" id="214888"/>
    <lineage>
        <taxon>Bacteria</taxon>
        <taxon>Bacillati</taxon>
        <taxon>Mycoplasmatota</taxon>
        <taxon>Mollicutes</taxon>
        <taxon>Entomoplasmatales</taxon>
        <taxon>Williamsoniiplasma</taxon>
    </lineage>
</organism>
<dbReference type="PANTHER" id="PTHR10000">
    <property type="entry name" value="PHOSPHOSERINE PHOSPHATASE"/>
    <property type="match status" value="1"/>
</dbReference>
<dbReference type="EMBL" id="CP027019">
    <property type="protein sequence ID" value="AVP49399.1"/>
    <property type="molecule type" value="Genomic_DNA"/>
</dbReference>
<dbReference type="SUPFAM" id="SSF56784">
    <property type="entry name" value="HAD-like"/>
    <property type="match status" value="1"/>
</dbReference>
<name>A0A2S0NK66_9MOLU</name>
<evidence type="ECO:0000313" key="1">
    <source>
        <dbReference type="EMBL" id="AVP49399.1"/>
    </source>
</evidence>
<dbReference type="GO" id="GO:0005829">
    <property type="term" value="C:cytosol"/>
    <property type="evidence" value="ECO:0007669"/>
    <property type="project" value="TreeGrafter"/>
</dbReference>
<dbReference type="GO" id="GO:0000287">
    <property type="term" value="F:magnesium ion binding"/>
    <property type="evidence" value="ECO:0007669"/>
    <property type="project" value="TreeGrafter"/>
</dbReference>
<dbReference type="Pfam" id="PF08282">
    <property type="entry name" value="Hydrolase_3"/>
    <property type="match status" value="1"/>
</dbReference>
<dbReference type="RefSeq" id="WP_303661988.1">
    <property type="nucleotide sequence ID" value="NZ_CP027019.1"/>
</dbReference>
<dbReference type="InterPro" id="IPR023214">
    <property type="entry name" value="HAD_sf"/>
</dbReference>
<dbReference type="InterPro" id="IPR000150">
    <property type="entry name" value="Cof"/>
</dbReference>
<gene>
    <name evidence="1" type="ORF">C5T88_02270</name>
</gene>
<dbReference type="Gene3D" id="3.30.1240.10">
    <property type="match status" value="1"/>
</dbReference>
<accession>A0A2S0NK66</accession>
<dbReference type="SFLD" id="SFLDG01140">
    <property type="entry name" value="C2.B:_Phosphomannomutase_and_P"/>
    <property type="match status" value="1"/>
</dbReference>
<dbReference type="NCBIfam" id="TIGR00099">
    <property type="entry name" value="Cof-subfamily"/>
    <property type="match status" value="1"/>
</dbReference>
<reference evidence="2" key="1">
    <citation type="submission" date="2018-02" db="EMBL/GenBank/DDBJ databases">
        <title>Firefly genomes illuminate parallel origins of bioluminescence in beetles.</title>
        <authorList>
            <person name="Fallon T.R."/>
            <person name="Lower S.E.S."/>
            <person name="Behringer M."/>
            <person name="Weng J.-K."/>
        </authorList>
    </citation>
    <scope>NUCLEOTIDE SEQUENCE [LARGE SCALE GENOMIC DNA]</scope>
</reference>
<dbReference type="PROSITE" id="PS01229">
    <property type="entry name" value="COF_2"/>
    <property type="match status" value="1"/>
</dbReference>
<dbReference type="InterPro" id="IPR006379">
    <property type="entry name" value="HAD-SF_hydro_IIB"/>
</dbReference>
<dbReference type="PANTHER" id="PTHR10000:SF8">
    <property type="entry name" value="HAD SUPERFAMILY HYDROLASE-LIKE, TYPE 3"/>
    <property type="match status" value="1"/>
</dbReference>
<dbReference type="SFLD" id="SFLDS00003">
    <property type="entry name" value="Haloacid_Dehalogenase"/>
    <property type="match status" value="1"/>
</dbReference>
<dbReference type="GO" id="GO:0016791">
    <property type="term" value="F:phosphatase activity"/>
    <property type="evidence" value="ECO:0007669"/>
    <property type="project" value="TreeGrafter"/>
</dbReference>